<dbReference type="Pfam" id="PF13742">
    <property type="entry name" value="tRNA_anti_2"/>
    <property type="match status" value="1"/>
</dbReference>
<proteinExistence type="inferred from homology"/>
<dbReference type="Pfam" id="PF02601">
    <property type="entry name" value="Exonuc_VII_L"/>
    <property type="match status" value="1"/>
</dbReference>
<reference evidence="9" key="2">
    <citation type="submission" date="2023-06" db="EMBL/GenBank/DDBJ databases">
        <authorList>
            <person name="Zeman M."/>
            <person name="Kubasova T."/>
            <person name="Jahodarova E."/>
            <person name="Nykrynova M."/>
            <person name="Rychlik I."/>
        </authorList>
    </citation>
    <scope>NUCLEOTIDE SEQUENCE</scope>
    <source>
        <strain evidence="9">ET39</strain>
    </source>
</reference>
<evidence type="ECO:0000259" key="8">
    <source>
        <dbReference type="Pfam" id="PF13742"/>
    </source>
</evidence>
<gene>
    <name evidence="5 9" type="primary">xseA</name>
    <name evidence="9" type="ORF">QUV96_01130</name>
</gene>
<dbReference type="InterPro" id="IPR025824">
    <property type="entry name" value="OB-fold_nuc-bd_dom"/>
</dbReference>
<comment type="similarity">
    <text evidence="5 6">Belongs to the XseA family.</text>
</comment>
<dbReference type="PANTHER" id="PTHR30008">
    <property type="entry name" value="EXODEOXYRIBONUCLEASE 7 LARGE SUBUNIT"/>
    <property type="match status" value="1"/>
</dbReference>
<dbReference type="InterPro" id="IPR020579">
    <property type="entry name" value="Exonuc_VII_lsu_C"/>
</dbReference>
<dbReference type="Proteomes" id="UP001529340">
    <property type="component" value="Unassembled WGS sequence"/>
</dbReference>
<comment type="subunit">
    <text evidence="5">Heterooligomer composed of large and small subunits.</text>
</comment>
<evidence type="ECO:0000259" key="7">
    <source>
        <dbReference type="Pfam" id="PF02601"/>
    </source>
</evidence>
<evidence type="ECO:0000256" key="1">
    <source>
        <dbReference type="ARBA" id="ARBA00022490"/>
    </source>
</evidence>
<evidence type="ECO:0000256" key="5">
    <source>
        <dbReference type="HAMAP-Rule" id="MF_00378"/>
    </source>
</evidence>
<dbReference type="InterPro" id="IPR003753">
    <property type="entry name" value="Exonuc_VII_L"/>
</dbReference>
<keyword evidence="2 5" id="KW-0540">Nuclease</keyword>
<dbReference type="GO" id="GO:0008855">
    <property type="term" value="F:exodeoxyribonuclease VII activity"/>
    <property type="evidence" value="ECO:0007669"/>
    <property type="project" value="UniProtKB-EC"/>
</dbReference>
<dbReference type="NCBIfam" id="TIGR00237">
    <property type="entry name" value="xseA"/>
    <property type="match status" value="1"/>
</dbReference>
<feature type="domain" description="Exonuclease VII large subunit C-terminal" evidence="7">
    <location>
        <begin position="124"/>
        <end position="434"/>
    </location>
</feature>
<comment type="caution">
    <text evidence="9">The sequence shown here is derived from an EMBL/GenBank/DDBJ whole genome shotgun (WGS) entry which is preliminary data.</text>
</comment>
<dbReference type="EC" id="3.1.11.6" evidence="5"/>
<evidence type="ECO:0000256" key="4">
    <source>
        <dbReference type="ARBA" id="ARBA00022839"/>
    </source>
</evidence>
<evidence type="ECO:0000256" key="6">
    <source>
        <dbReference type="RuleBase" id="RU004355"/>
    </source>
</evidence>
<accession>A0ABT7UBD7</accession>
<dbReference type="RefSeq" id="WP_289606704.1">
    <property type="nucleotide sequence ID" value="NZ_JAUDCG010000003.1"/>
</dbReference>
<keyword evidence="4 5" id="KW-0269">Exonuclease</keyword>
<dbReference type="CDD" id="cd04489">
    <property type="entry name" value="ExoVII_LU_OBF"/>
    <property type="match status" value="1"/>
</dbReference>
<reference evidence="9" key="1">
    <citation type="submission" date="2023-06" db="EMBL/GenBank/DDBJ databases">
        <title>Identification and characterization of horizontal gene transfer across gut microbiota members of farm animals based on homology search.</title>
        <authorList>
            <person name="Schwarzerova J."/>
            <person name="Nykrynova M."/>
            <person name="Jureckova K."/>
            <person name="Cejkova D."/>
            <person name="Rychlik I."/>
        </authorList>
    </citation>
    <scope>NUCLEOTIDE SEQUENCE</scope>
    <source>
        <strain evidence="9">ET39</strain>
    </source>
</reference>
<name>A0ABT7UBD7_9FIRM</name>
<comment type="subcellular location">
    <subcellularLocation>
        <location evidence="5 6">Cytoplasm</location>
    </subcellularLocation>
</comment>
<keyword evidence="1 5" id="KW-0963">Cytoplasm</keyword>
<dbReference type="EMBL" id="JAUDCG010000003">
    <property type="protein sequence ID" value="MDM8156235.1"/>
    <property type="molecule type" value="Genomic_DNA"/>
</dbReference>
<evidence type="ECO:0000256" key="2">
    <source>
        <dbReference type="ARBA" id="ARBA00022722"/>
    </source>
</evidence>
<comment type="function">
    <text evidence="5">Bidirectionally degrades single-stranded DNA into large acid-insoluble oligonucleotides, which are then degraded further into small acid-soluble oligonucleotides.</text>
</comment>
<evidence type="ECO:0000313" key="10">
    <source>
        <dbReference type="Proteomes" id="UP001529340"/>
    </source>
</evidence>
<dbReference type="PANTHER" id="PTHR30008:SF0">
    <property type="entry name" value="EXODEOXYRIBONUCLEASE 7 LARGE SUBUNIT"/>
    <property type="match status" value="1"/>
</dbReference>
<evidence type="ECO:0000256" key="3">
    <source>
        <dbReference type="ARBA" id="ARBA00022801"/>
    </source>
</evidence>
<sequence>MNETIYPISSIVRYIKSTLDQNPYLNGIRIQGEISNLKKHRSGHWYFTLKDEQARLSCVMFATYASRCQAAVQDGMKVIVKGSISMYEQQGSVQCYVTAIREDGIGDLYLRYEQLKKKLFDEGWFDDAHKQPIPAYASDIAVISAKEGAALQDVISTVQKRWPIAKLTLYPAYVQGAAASESLIRALRQADRKGHDCLLLVRGGGSIEDLWGFNSEALVHCIYELSTPIISGVGHESDTTLVDHVCDLRAPTPTGAAQRATADIADVLRQLSADRQLLITSMQRRLQQARQQFSLRARSKYLSDPFAYIKDQQMHLAIAMSQMERYGESILEKRTQILHYSELLQNRLQRRLAIAGERNAQQKERLCTQVQIYARMQKEALRKQITLLDAYSPLAILQRGYALVEQQDTLIKSARQLQKGDQVHIRFHDGGWHAQLIEKEESHGKEGNI</sequence>
<keyword evidence="3 5" id="KW-0378">Hydrolase</keyword>
<comment type="catalytic activity">
    <reaction evidence="5 6">
        <text>Exonucleolytic cleavage in either 5'- to 3'- or 3'- to 5'-direction to yield nucleoside 5'-phosphates.</text>
        <dbReference type="EC" id="3.1.11.6"/>
    </reaction>
</comment>
<dbReference type="HAMAP" id="MF_00378">
    <property type="entry name" value="Exonuc_7_L"/>
    <property type="match status" value="1"/>
</dbReference>
<organism evidence="9 10">
    <name type="scientific">Amedibacillus dolichus</name>
    <dbReference type="NCBI Taxonomy" id="31971"/>
    <lineage>
        <taxon>Bacteria</taxon>
        <taxon>Bacillati</taxon>
        <taxon>Bacillota</taxon>
        <taxon>Erysipelotrichia</taxon>
        <taxon>Erysipelotrichales</taxon>
        <taxon>Erysipelotrichaceae</taxon>
        <taxon>Amedibacillus</taxon>
    </lineage>
</organism>
<protein>
    <recommendedName>
        <fullName evidence="5">Exodeoxyribonuclease 7 large subunit</fullName>
        <ecNumber evidence="5">3.1.11.6</ecNumber>
    </recommendedName>
    <alternativeName>
        <fullName evidence="5">Exodeoxyribonuclease VII large subunit</fullName>
        <shortName evidence="5">Exonuclease VII large subunit</shortName>
    </alternativeName>
</protein>
<evidence type="ECO:0000313" key="9">
    <source>
        <dbReference type="EMBL" id="MDM8156235.1"/>
    </source>
</evidence>
<feature type="domain" description="OB-fold nucleic acid binding" evidence="8">
    <location>
        <begin position="7"/>
        <end position="101"/>
    </location>
</feature>
<keyword evidence="10" id="KW-1185">Reference proteome</keyword>